<evidence type="ECO:0008006" key="4">
    <source>
        <dbReference type="Google" id="ProtNLM"/>
    </source>
</evidence>
<dbReference type="EMBL" id="JBIGHX010000008">
    <property type="protein sequence ID" value="MFG6463878.1"/>
    <property type="molecule type" value="Genomic_DNA"/>
</dbReference>
<organism evidence="2 3">
    <name type="scientific">Pelomonas lactea</name>
    <dbReference type="NCBI Taxonomy" id="3299030"/>
    <lineage>
        <taxon>Bacteria</taxon>
        <taxon>Pseudomonadati</taxon>
        <taxon>Pseudomonadota</taxon>
        <taxon>Betaproteobacteria</taxon>
        <taxon>Burkholderiales</taxon>
        <taxon>Sphaerotilaceae</taxon>
        <taxon>Roseateles</taxon>
    </lineage>
</organism>
<reference evidence="2 3" key="1">
    <citation type="submission" date="2024-08" db="EMBL/GenBank/DDBJ databases">
        <authorList>
            <person name="Lu H."/>
        </authorList>
    </citation>
    <scope>NUCLEOTIDE SEQUENCE [LARGE SCALE GENOMIC DNA]</scope>
    <source>
        <strain evidence="2 3">DXS20W</strain>
    </source>
</reference>
<evidence type="ECO:0000313" key="3">
    <source>
        <dbReference type="Proteomes" id="UP001606302"/>
    </source>
</evidence>
<proteinExistence type="predicted"/>
<gene>
    <name evidence="2" type="ORF">ACG04Q_20045</name>
</gene>
<evidence type="ECO:0000256" key="1">
    <source>
        <dbReference type="SAM" id="SignalP"/>
    </source>
</evidence>
<feature type="chain" id="PRO_5047463847" description="DUF4426 domain-containing protein" evidence="1">
    <location>
        <begin position="25"/>
        <end position="166"/>
    </location>
</feature>
<dbReference type="RefSeq" id="WP_394513084.1">
    <property type="nucleotide sequence ID" value="NZ_JBIGHX010000008.1"/>
</dbReference>
<keyword evidence="3" id="KW-1185">Reference proteome</keyword>
<comment type="caution">
    <text evidence="2">The sequence shown here is derived from an EMBL/GenBank/DDBJ whole genome shotgun (WGS) entry which is preliminary data.</text>
</comment>
<dbReference type="Proteomes" id="UP001606302">
    <property type="component" value="Unassembled WGS sequence"/>
</dbReference>
<name>A0ABW7GPK8_9BURK</name>
<accession>A0ABW7GPK8</accession>
<evidence type="ECO:0000313" key="2">
    <source>
        <dbReference type="EMBL" id="MFG6463878.1"/>
    </source>
</evidence>
<keyword evidence="1" id="KW-0732">Signal</keyword>
<sequence>MRPARQVAAAVLLCVAAAGARAQAAPEDPTAGAIRLDLAKAEAWHGGRLVLMEGQTVAGRPTRFSLEGLFVMQPVVATLQARGAQPAIELAAVKPLSKAPARRADADAQGRATLSFRAQGDALLQVSAPAAVPYQLAVWVGPEMNPPLPSPFKATPAATLRPGAKP</sequence>
<protein>
    <recommendedName>
        <fullName evidence="4">DUF4426 domain-containing protein</fullName>
    </recommendedName>
</protein>
<feature type="signal peptide" evidence="1">
    <location>
        <begin position="1"/>
        <end position="24"/>
    </location>
</feature>